<dbReference type="STRING" id="1122189.SAMN02745165_00365"/>
<gene>
    <name evidence="12" type="ORF">SAMN02745165_00365</name>
</gene>
<keyword evidence="6" id="KW-0408">Iron</keyword>
<evidence type="ECO:0000259" key="10">
    <source>
        <dbReference type="Pfam" id="PF02754"/>
    </source>
</evidence>
<keyword evidence="5 9" id="KW-1133">Transmembrane helix</keyword>
<dbReference type="Pfam" id="PF13534">
    <property type="entry name" value="Fer4_17"/>
    <property type="match status" value="1"/>
</dbReference>
<dbReference type="GO" id="GO:0046872">
    <property type="term" value="F:metal ion binding"/>
    <property type="evidence" value="ECO:0007669"/>
    <property type="project" value="UniProtKB-KW"/>
</dbReference>
<dbReference type="GO" id="GO:0051536">
    <property type="term" value="F:iron-sulfur cluster binding"/>
    <property type="evidence" value="ECO:0007669"/>
    <property type="project" value="UniProtKB-KW"/>
</dbReference>
<dbReference type="SUPFAM" id="SSF46548">
    <property type="entry name" value="alpha-helical ferredoxin"/>
    <property type="match status" value="1"/>
</dbReference>
<proteinExistence type="predicted"/>
<feature type="transmembrane region" description="Helical" evidence="9">
    <location>
        <begin position="576"/>
        <end position="596"/>
    </location>
</feature>
<dbReference type="InterPro" id="IPR015414">
    <property type="entry name" value="TMEM64"/>
</dbReference>
<feature type="transmembrane region" description="Helical" evidence="9">
    <location>
        <begin position="429"/>
        <end position="462"/>
    </location>
</feature>
<accession>A0A1M6C0L0</accession>
<feature type="transmembrane region" description="Helical" evidence="9">
    <location>
        <begin position="391"/>
        <end position="408"/>
    </location>
</feature>
<dbReference type="PANTHER" id="PTHR12677:SF59">
    <property type="entry name" value="GOLGI APPARATUS MEMBRANE PROTEIN TVP38-RELATED"/>
    <property type="match status" value="1"/>
</dbReference>
<evidence type="ECO:0000256" key="4">
    <source>
        <dbReference type="ARBA" id="ARBA00022723"/>
    </source>
</evidence>
<evidence type="ECO:0000256" key="9">
    <source>
        <dbReference type="SAM" id="Phobius"/>
    </source>
</evidence>
<feature type="domain" description="Cysteine-rich" evidence="10">
    <location>
        <begin position="132"/>
        <end position="209"/>
    </location>
</feature>
<dbReference type="Gene3D" id="1.10.1060.10">
    <property type="entry name" value="Alpha-helical ferredoxin"/>
    <property type="match status" value="1"/>
</dbReference>
<dbReference type="InterPro" id="IPR009051">
    <property type="entry name" value="Helical_ferredxn"/>
</dbReference>
<feature type="domain" description="Cysteine-rich" evidence="10">
    <location>
        <begin position="243"/>
        <end position="324"/>
    </location>
</feature>
<evidence type="ECO:0000313" key="12">
    <source>
        <dbReference type="EMBL" id="SHI54589.1"/>
    </source>
</evidence>
<reference evidence="12 13" key="1">
    <citation type="submission" date="2016-11" db="EMBL/GenBank/DDBJ databases">
        <authorList>
            <person name="Jaros S."/>
            <person name="Januszkiewicz K."/>
            <person name="Wedrychowicz H."/>
        </authorList>
    </citation>
    <scope>NUCLEOTIDE SEQUENCE [LARGE SCALE GENOMIC DNA]</scope>
    <source>
        <strain evidence="12 13">DSM 5091</strain>
    </source>
</reference>
<dbReference type="InterPro" id="IPR032816">
    <property type="entry name" value="VTT_dom"/>
</dbReference>
<dbReference type="GO" id="GO:0005886">
    <property type="term" value="C:plasma membrane"/>
    <property type="evidence" value="ECO:0007669"/>
    <property type="project" value="UniProtKB-SubCell"/>
</dbReference>
<evidence type="ECO:0000256" key="5">
    <source>
        <dbReference type="ARBA" id="ARBA00022989"/>
    </source>
</evidence>
<sequence>MSADAIPSTRLRAPLQKQLNSISSDCTQCGLCVRECAFLEKYGDPKKMADNYSADSSFHLGLAFECSLCGLCAAVCPHQLNPETMFLEMRRETVDRGAADYPEHKGLLNYERRGTSKSYSWYSLPADCDTIFFPGCALTGSRPQQTLKTFELLQQRLPTIGIVLDCCTKPSHDLGREDYFYAMFGEMKAYLQQQGIKTVLVACPNCYQVFTEYAPDFRTLTVYEQLAEMNLPAVEMAESTKINIHDPCVARFSVGMQDAVRDLARKQGLTIEESKHHRQTTLCCGEGGAVGAMAPELAKSWTEKRASESTDRTLTYCAACSHKLSDHRPTSHILDMVLEPAAALNDKSKVSKAPMTYWNRIKVKRQIQKQHHAAVTRERTFTADNASNSGAWGKVALLALVVAAIVAVRTTGAMEYLEQERLRELIAGYGLIAPLVYMAIFCLAPVLLLPGLPIGIAGAILFGPIWGVIYTITSATVGAGLAFLVSRYLARDWIESKLNSPRWRQLDEKVELHGWKMVAFTRLIPLFPFNLLNYAFGLTKVKFSHYLVASFIFMLPGTIAFITFSSSLLELIRGEISPTFLTGFALMLLMSALPLIHRRYQSSKQKIRTTTRT</sequence>
<feature type="transmembrane region" description="Helical" evidence="9">
    <location>
        <begin position="546"/>
        <end position="564"/>
    </location>
</feature>
<dbReference type="PANTHER" id="PTHR12677">
    <property type="entry name" value="GOLGI APPARATUS MEMBRANE PROTEIN TVP38-RELATED"/>
    <property type="match status" value="1"/>
</dbReference>
<keyword evidence="13" id="KW-1185">Reference proteome</keyword>
<dbReference type="InterPro" id="IPR004017">
    <property type="entry name" value="Cys_rich_dom"/>
</dbReference>
<evidence type="ECO:0000256" key="3">
    <source>
        <dbReference type="ARBA" id="ARBA00022692"/>
    </source>
</evidence>
<dbReference type="GO" id="GO:0016491">
    <property type="term" value="F:oxidoreductase activity"/>
    <property type="evidence" value="ECO:0007669"/>
    <property type="project" value="UniProtKB-ARBA"/>
</dbReference>
<dbReference type="PROSITE" id="PS00198">
    <property type="entry name" value="4FE4S_FER_1"/>
    <property type="match status" value="1"/>
</dbReference>
<keyword evidence="8 9" id="KW-0472">Membrane</keyword>
<dbReference type="EMBL" id="FQZT01000001">
    <property type="protein sequence ID" value="SHI54589.1"/>
    <property type="molecule type" value="Genomic_DNA"/>
</dbReference>
<dbReference type="AlphaFoldDB" id="A0A1M6C0L0"/>
<feature type="domain" description="VTT" evidence="11">
    <location>
        <begin position="449"/>
        <end position="565"/>
    </location>
</feature>
<keyword evidence="4" id="KW-0479">Metal-binding</keyword>
<name>A0A1M6C0L0_MALRU</name>
<evidence type="ECO:0000259" key="11">
    <source>
        <dbReference type="Pfam" id="PF09335"/>
    </source>
</evidence>
<keyword evidence="7" id="KW-0411">Iron-sulfur</keyword>
<protein>
    <submittedName>
        <fullName evidence="12">Uncharacterized membrane protein YdjX, TVP38/TMEM64 family, SNARE-associated domain</fullName>
    </submittedName>
</protein>
<dbReference type="Pfam" id="PF02754">
    <property type="entry name" value="CCG"/>
    <property type="match status" value="2"/>
</dbReference>
<dbReference type="RefSeq" id="WP_139249280.1">
    <property type="nucleotide sequence ID" value="NZ_FQZT01000001.1"/>
</dbReference>
<keyword evidence="3 9" id="KW-0812">Transmembrane</keyword>
<evidence type="ECO:0000256" key="7">
    <source>
        <dbReference type="ARBA" id="ARBA00023014"/>
    </source>
</evidence>
<feature type="transmembrane region" description="Helical" evidence="9">
    <location>
        <begin position="468"/>
        <end position="490"/>
    </location>
</feature>
<evidence type="ECO:0000256" key="6">
    <source>
        <dbReference type="ARBA" id="ARBA00023004"/>
    </source>
</evidence>
<evidence type="ECO:0000313" key="13">
    <source>
        <dbReference type="Proteomes" id="UP000184171"/>
    </source>
</evidence>
<evidence type="ECO:0000256" key="8">
    <source>
        <dbReference type="ARBA" id="ARBA00023136"/>
    </source>
</evidence>
<evidence type="ECO:0000256" key="1">
    <source>
        <dbReference type="ARBA" id="ARBA00004651"/>
    </source>
</evidence>
<dbReference type="OrthoDB" id="9803192at2"/>
<dbReference type="Pfam" id="PF09335">
    <property type="entry name" value="VTT_dom"/>
    <property type="match status" value="1"/>
</dbReference>
<dbReference type="Proteomes" id="UP000184171">
    <property type="component" value="Unassembled WGS sequence"/>
</dbReference>
<dbReference type="InterPro" id="IPR017900">
    <property type="entry name" value="4Fe4S_Fe_S_CS"/>
</dbReference>
<evidence type="ECO:0000256" key="2">
    <source>
        <dbReference type="ARBA" id="ARBA00022475"/>
    </source>
</evidence>
<keyword evidence="2" id="KW-1003">Cell membrane</keyword>
<comment type="subcellular location">
    <subcellularLocation>
        <location evidence="1">Cell membrane</location>
        <topology evidence="1">Multi-pass membrane protein</topology>
    </subcellularLocation>
</comment>
<organism evidence="12 13">
    <name type="scientific">Malonomonas rubra DSM 5091</name>
    <dbReference type="NCBI Taxonomy" id="1122189"/>
    <lineage>
        <taxon>Bacteria</taxon>
        <taxon>Pseudomonadati</taxon>
        <taxon>Thermodesulfobacteriota</taxon>
        <taxon>Desulfuromonadia</taxon>
        <taxon>Desulfuromonadales</taxon>
        <taxon>Geopsychrobacteraceae</taxon>
        <taxon>Malonomonas</taxon>
    </lineage>
</organism>